<dbReference type="InterPro" id="IPR029063">
    <property type="entry name" value="SAM-dependent_MTases_sf"/>
</dbReference>
<evidence type="ECO:0000313" key="1">
    <source>
        <dbReference type="EMBL" id="EKE27778.1"/>
    </source>
</evidence>
<dbReference type="GO" id="GO:0003723">
    <property type="term" value="F:RNA binding"/>
    <property type="evidence" value="ECO:0007669"/>
    <property type="project" value="UniProtKB-KW"/>
</dbReference>
<sequence length="181" mass="21844">MRKFLKQFAKNPKWIGSIFPSSPKLIHSMLKHVDFSQDIIIVEYWAWIGNFTKQILKKATSDSRLLVFEIQNEFVEELNKITDPRVQIIHDWAENVWKYLDWKIADVIVSWLPFWSLPKDLTKIILAEWHKHLKMGWLFIQFQYFLQNKKDIHNTFQNHSISWEPINIPPAFVYKCHKIHN</sequence>
<dbReference type="Gene3D" id="3.40.50.150">
    <property type="entry name" value="Vaccinia Virus protein VP39"/>
    <property type="match status" value="1"/>
</dbReference>
<accession>K2FXR2</accession>
<organism evidence="1">
    <name type="scientific">uncultured bacterium</name>
    <name type="common">gcode 4</name>
    <dbReference type="NCBI Taxonomy" id="1234023"/>
    <lineage>
        <taxon>Bacteria</taxon>
        <taxon>environmental samples</taxon>
    </lineage>
</organism>
<proteinExistence type="predicted"/>
<dbReference type="GO" id="GO:0008168">
    <property type="term" value="F:methyltransferase activity"/>
    <property type="evidence" value="ECO:0007669"/>
    <property type="project" value="UniProtKB-KW"/>
</dbReference>
<reference evidence="1" key="1">
    <citation type="journal article" date="2012" name="Science">
        <title>Fermentation, hydrogen, and sulfur metabolism in multiple uncultivated bacterial phyla.</title>
        <authorList>
            <person name="Wrighton K.C."/>
            <person name="Thomas B.C."/>
            <person name="Sharon I."/>
            <person name="Miller C.S."/>
            <person name="Castelle C.J."/>
            <person name="VerBerkmoes N.C."/>
            <person name="Wilkins M.J."/>
            <person name="Hettich R.L."/>
            <person name="Lipton M.S."/>
            <person name="Williams K.H."/>
            <person name="Long P.E."/>
            <person name="Banfield J.F."/>
        </authorList>
    </citation>
    <scope>NUCLEOTIDE SEQUENCE [LARGE SCALE GENOMIC DNA]</scope>
</reference>
<dbReference type="EMBL" id="AMFJ01000428">
    <property type="protein sequence ID" value="EKE27778.1"/>
    <property type="molecule type" value="Genomic_DNA"/>
</dbReference>
<evidence type="ECO:0008006" key="2">
    <source>
        <dbReference type="Google" id="ProtNLM"/>
    </source>
</evidence>
<dbReference type="AlphaFoldDB" id="K2FXR2"/>
<dbReference type="GO" id="GO:0032259">
    <property type="term" value="P:methylation"/>
    <property type="evidence" value="ECO:0007669"/>
    <property type="project" value="UniProtKB-KW"/>
</dbReference>
<dbReference type="SUPFAM" id="SSF53335">
    <property type="entry name" value="S-adenosyl-L-methionine-dependent methyltransferases"/>
    <property type="match status" value="1"/>
</dbReference>
<protein>
    <recommendedName>
        <fullName evidence="2">Ribosomal RNA adenine dimethylase</fullName>
    </recommendedName>
</protein>
<gene>
    <name evidence="1" type="ORF">ACD_3C00154G0021</name>
</gene>
<name>K2FXR2_9BACT</name>
<comment type="caution">
    <text evidence="1">The sequence shown here is derived from an EMBL/GenBank/DDBJ whole genome shotgun (WGS) entry which is preliminary data.</text>
</comment>